<feature type="transmembrane region" description="Helical" evidence="1">
    <location>
        <begin position="207"/>
        <end position="229"/>
    </location>
</feature>
<evidence type="ECO:0000256" key="1">
    <source>
        <dbReference type="SAM" id="Phobius"/>
    </source>
</evidence>
<protein>
    <recommendedName>
        <fullName evidence="2">CAAX prenyl protease 2/Lysostaphin resistance protein A-like domain-containing protein</fullName>
    </recommendedName>
</protein>
<comment type="caution">
    <text evidence="3">The sequence shown here is derived from an EMBL/GenBank/DDBJ whole genome shotgun (WGS) entry which is preliminary data.</text>
</comment>
<evidence type="ECO:0000259" key="2">
    <source>
        <dbReference type="Pfam" id="PF02517"/>
    </source>
</evidence>
<name>A0A315XME0_9EURY</name>
<organism evidence="3 4">
    <name type="scientific">Methanobrevibacter thaueri</name>
    <dbReference type="NCBI Taxonomy" id="190975"/>
    <lineage>
        <taxon>Archaea</taxon>
        <taxon>Methanobacteriati</taxon>
        <taxon>Methanobacteriota</taxon>
        <taxon>Methanomada group</taxon>
        <taxon>Methanobacteria</taxon>
        <taxon>Methanobacteriales</taxon>
        <taxon>Methanobacteriaceae</taxon>
        <taxon>Methanobrevibacter</taxon>
    </lineage>
</organism>
<dbReference type="EMBL" id="MZGS01000019">
    <property type="protein sequence ID" value="PWB87541.1"/>
    <property type="molecule type" value="Genomic_DNA"/>
</dbReference>
<dbReference type="Proteomes" id="UP000251717">
    <property type="component" value="Unassembled WGS sequence"/>
</dbReference>
<reference evidence="3 4" key="1">
    <citation type="submission" date="2017-03" db="EMBL/GenBank/DDBJ databases">
        <title>Genome sequence of Methanobrevibacter thaueri.</title>
        <authorList>
            <person name="Poehlein A."/>
            <person name="Seedorf H."/>
            <person name="Daniel R."/>
        </authorList>
    </citation>
    <scope>NUCLEOTIDE SEQUENCE [LARGE SCALE GENOMIC DNA]</scope>
    <source>
        <strain evidence="3 4">DSM 11995</strain>
    </source>
</reference>
<feature type="transmembrane region" description="Helical" evidence="1">
    <location>
        <begin position="51"/>
        <end position="71"/>
    </location>
</feature>
<dbReference type="GO" id="GO:0080120">
    <property type="term" value="P:CAAX-box protein maturation"/>
    <property type="evidence" value="ECO:0007669"/>
    <property type="project" value="UniProtKB-ARBA"/>
</dbReference>
<proteinExistence type="predicted"/>
<keyword evidence="1" id="KW-0812">Transmembrane</keyword>
<dbReference type="GO" id="GO:0004175">
    <property type="term" value="F:endopeptidase activity"/>
    <property type="evidence" value="ECO:0007669"/>
    <property type="project" value="UniProtKB-ARBA"/>
</dbReference>
<feature type="transmembrane region" description="Helical" evidence="1">
    <location>
        <begin position="83"/>
        <end position="104"/>
    </location>
</feature>
<keyword evidence="4" id="KW-1185">Reference proteome</keyword>
<gene>
    <name evidence="3" type="ORF">MBBTH_08090</name>
</gene>
<feature type="transmembrane region" description="Helical" evidence="1">
    <location>
        <begin position="28"/>
        <end position="45"/>
    </location>
</feature>
<feature type="transmembrane region" description="Helical" evidence="1">
    <location>
        <begin position="181"/>
        <end position="200"/>
    </location>
</feature>
<feature type="transmembrane region" description="Helical" evidence="1">
    <location>
        <begin position="124"/>
        <end position="147"/>
    </location>
</feature>
<keyword evidence="1" id="KW-0472">Membrane</keyword>
<feature type="transmembrane region" description="Helical" evidence="1">
    <location>
        <begin position="159"/>
        <end position="175"/>
    </location>
</feature>
<sequence length="231" mass="26562">MTALDRFKFEDGDFDFPFYNKNPHIPKWGWVVLFIVWFMGFFLAVSDKLHFALMGCIVLIVPVLYFLKWDYKAIFRKPSRRDLLLVVALFAGYMIYSLAIGMVLEQIGIVSSGTVDPTSVGAMTLVITVFNVLGEEFIKFIPFMFLLRVIYKYSNNRKLSVIISVALIMIMFASMHAFNPIMFIFALFIQGFGSIFEFYGYIKTKNVLVSFLCHLLTDEFIFMLMLLGIGG</sequence>
<dbReference type="OrthoDB" id="77461at2157"/>
<accession>A0A315XME0</accession>
<feature type="domain" description="CAAX prenyl protease 2/Lysostaphin resistance protein A-like" evidence="2">
    <location>
        <begin position="122"/>
        <end position="218"/>
    </location>
</feature>
<evidence type="ECO:0000313" key="3">
    <source>
        <dbReference type="EMBL" id="PWB87541.1"/>
    </source>
</evidence>
<dbReference type="InterPro" id="IPR003675">
    <property type="entry name" value="Rce1/LyrA-like_dom"/>
</dbReference>
<dbReference type="Pfam" id="PF02517">
    <property type="entry name" value="Rce1-like"/>
    <property type="match status" value="1"/>
</dbReference>
<keyword evidence="1" id="KW-1133">Transmembrane helix</keyword>
<dbReference type="RefSeq" id="WP_116591778.1">
    <property type="nucleotide sequence ID" value="NZ_MZGS01000019.1"/>
</dbReference>
<dbReference type="AlphaFoldDB" id="A0A315XME0"/>
<evidence type="ECO:0000313" key="4">
    <source>
        <dbReference type="Proteomes" id="UP000251717"/>
    </source>
</evidence>